<organism evidence="1 2">
    <name type="scientific">Mycoplasmopsis anatis 1340</name>
    <dbReference type="NCBI Taxonomy" id="1034808"/>
    <lineage>
        <taxon>Bacteria</taxon>
        <taxon>Bacillati</taxon>
        <taxon>Mycoplasmatota</taxon>
        <taxon>Mycoplasmoidales</taxon>
        <taxon>Metamycoplasmataceae</taxon>
        <taxon>Mycoplasmopsis</taxon>
    </lineage>
</organism>
<dbReference type="AlphaFoldDB" id="F9QEN2"/>
<reference evidence="1 2" key="1">
    <citation type="journal article" date="2011" name="J. Bacteriol.">
        <title>Genome Sequence of Duck Pathogen Mycoplasma anatis Strain 1340.</title>
        <authorList>
            <person name="Guo Z."/>
            <person name="Chen P."/>
            <person name="Ren P."/>
            <person name="Kuang S."/>
            <person name="Zhou Z."/>
            <person name="Li Z."/>
            <person name="Liu M."/>
            <person name="Shi D."/>
            <person name="Xiao Y."/>
            <person name="Wang X."/>
            <person name="Zhou R."/>
            <person name="Jin H."/>
            <person name="Bi D."/>
        </authorList>
    </citation>
    <scope>NUCLEOTIDE SEQUENCE [LARGE SCALE GENOMIC DNA]</scope>
    <source>
        <strain evidence="1 2">1340</strain>
    </source>
</reference>
<name>F9QEN2_9BACT</name>
<keyword evidence="2" id="KW-1185">Reference proteome</keyword>
<proteinExistence type="predicted"/>
<dbReference type="GeneID" id="65653755"/>
<gene>
    <name evidence="1" type="ORF">GIG_00545</name>
</gene>
<evidence type="ECO:0000313" key="1">
    <source>
        <dbReference type="EMBL" id="EGS28795.1"/>
    </source>
</evidence>
<evidence type="ECO:0000313" key="2">
    <source>
        <dbReference type="Proteomes" id="UP000005055"/>
    </source>
</evidence>
<protein>
    <submittedName>
        <fullName evidence="1">Uncharacterized protein</fullName>
    </submittedName>
</protein>
<dbReference type="EMBL" id="AFVJ01000044">
    <property type="protein sequence ID" value="EGS28795.1"/>
    <property type="molecule type" value="Genomic_DNA"/>
</dbReference>
<accession>F9QEN2</accession>
<comment type="caution">
    <text evidence="1">The sequence shown here is derived from an EMBL/GenBank/DDBJ whole genome shotgun (WGS) entry which is preliminary data.</text>
</comment>
<dbReference type="RefSeq" id="WP_006886954.1">
    <property type="nucleotide sequence ID" value="NZ_AFVJ01000044.1"/>
</dbReference>
<sequence length="112" mass="13475">MNKFAKIAKYYYKNYKYPISLFEILKKLRMKIALAKNETIDFILKNLVWTEITDFNDNFSVRNDINYIDEIDTTPLIDELSYSLKVGAIMLEDVKYLYAQYLERVFDVKYKL</sequence>
<dbReference type="Proteomes" id="UP000005055">
    <property type="component" value="Unassembled WGS sequence"/>
</dbReference>